<dbReference type="InterPro" id="IPR036291">
    <property type="entry name" value="NAD(P)-bd_dom_sf"/>
</dbReference>
<dbReference type="Pfam" id="PF01370">
    <property type="entry name" value="Epimerase"/>
    <property type="match status" value="1"/>
</dbReference>
<dbReference type="RefSeq" id="WP_089400548.1">
    <property type="nucleotide sequence ID" value="NZ_FZOT01000013.1"/>
</dbReference>
<evidence type="ECO:0000259" key="3">
    <source>
        <dbReference type="Pfam" id="PF01370"/>
    </source>
</evidence>
<dbReference type="InterPro" id="IPR050005">
    <property type="entry name" value="DenD"/>
</dbReference>
<evidence type="ECO:0000256" key="2">
    <source>
        <dbReference type="ARBA" id="ARBA00023277"/>
    </source>
</evidence>
<dbReference type="Gene3D" id="3.90.25.10">
    <property type="entry name" value="UDP-galactose 4-epimerase, domain 1"/>
    <property type="match status" value="1"/>
</dbReference>
<accession>A0A239JSI6</accession>
<dbReference type="SUPFAM" id="SSF51735">
    <property type="entry name" value="NAD(P)-binding Rossmann-fold domains"/>
    <property type="match status" value="1"/>
</dbReference>
<keyword evidence="2" id="KW-0119">Carbohydrate metabolism</keyword>
<dbReference type="PANTHER" id="PTHR43103:SF3">
    <property type="entry name" value="ADP-L-GLYCERO-D-MANNO-HEPTOSE-6-EPIMERASE"/>
    <property type="match status" value="1"/>
</dbReference>
<dbReference type="Gene3D" id="3.40.50.720">
    <property type="entry name" value="NAD(P)-binding Rossmann-like Domain"/>
    <property type="match status" value="1"/>
</dbReference>
<dbReference type="OrthoDB" id="9801056at2"/>
<feature type="domain" description="NAD-dependent epimerase/dehydratase" evidence="3">
    <location>
        <begin position="3"/>
        <end position="203"/>
    </location>
</feature>
<proteinExistence type="predicted"/>
<dbReference type="AlphaFoldDB" id="A0A239JSI6"/>
<protein>
    <submittedName>
        <fullName evidence="4">Nucleoside-diphosphate-sugar epimerase</fullName>
    </submittedName>
</protein>
<gene>
    <name evidence="4" type="ORF">SAMN06265795_11345</name>
</gene>
<dbReference type="GO" id="GO:0016491">
    <property type="term" value="F:oxidoreductase activity"/>
    <property type="evidence" value="ECO:0007669"/>
    <property type="project" value="InterPro"/>
</dbReference>
<name>A0A239JSI6_9BURK</name>
<keyword evidence="1" id="KW-0521">NADP</keyword>
<dbReference type="PANTHER" id="PTHR43103">
    <property type="entry name" value="NUCLEOSIDE-DIPHOSPHATE-SUGAR EPIMERASE"/>
    <property type="match status" value="1"/>
</dbReference>
<dbReference type="NCBIfam" id="NF043036">
    <property type="entry name" value="ErythonDh"/>
    <property type="match status" value="1"/>
</dbReference>
<keyword evidence="5" id="KW-1185">Reference proteome</keyword>
<dbReference type="Proteomes" id="UP000198284">
    <property type="component" value="Unassembled WGS sequence"/>
</dbReference>
<evidence type="ECO:0000256" key="1">
    <source>
        <dbReference type="ARBA" id="ARBA00022857"/>
    </source>
</evidence>
<dbReference type="CDD" id="cd05238">
    <property type="entry name" value="Gne_like_SDR_e"/>
    <property type="match status" value="1"/>
</dbReference>
<evidence type="ECO:0000313" key="4">
    <source>
        <dbReference type="EMBL" id="SNT07774.1"/>
    </source>
</evidence>
<dbReference type="InterPro" id="IPR001509">
    <property type="entry name" value="Epimerase_deHydtase"/>
</dbReference>
<evidence type="ECO:0000313" key="5">
    <source>
        <dbReference type="Proteomes" id="UP000198284"/>
    </source>
</evidence>
<dbReference type="EMBL" id="FZOT01000013">
    <property type="protein sequence ID" value="SNT07774.1"/>
    <property type="molecule type" value="Genomic_DNA"/>
</dbReference>
<organism evidence="4 5">
    <name type="scientific">Noviherbaspirillum humi</name>
    <dbReference type="NCBI Taxonomy" id="1688639"/>
    <lineage>
        <taxon>Bacteria</taxon>
        <taxon>Pseudomonadati</taxon>
        <taxon>Pseudomonadota</taxon>
        <taxon>Betaproteobacteria</taxon>
        <taxon>Burkholderiales</taxon>
        <taxon>Oxalobacteraceae</taxon>
        <taxon>Noviherbaspirillum</taxon>
    </lineage>
</organism>
<sequence>MEVLITGGAGLLGARLARQLLERGTLADAEGRQASISKITLLDVVPAQGFNDRRIDLVTGDVADVATIERVLTPATESVFHLAAIVSGQAEAEFDLGMRINFDATRLILERARHNGNKPRLVFTSSVAVFGGDLPAQVPDAQVLMPQSSYGAQKAMGELLVTDYSRKGFIDGRALRMPTVCVRPGAPNKAASSFASGIIREPLNGIEAVCPVSPDTPMWLLSPRRAIDSLIHGHDIDAGAFGGSRALSLPGLATTVREMVAALERVAGADVVKRIRWQEDPAIIRIVNTWPGDFITARADAMGFQCDADFDSIVRAYIEDELGGKTAA</sequence>
<reference evidence="4 5" key="1">
    <citation type="submission" date="2017-06" db="EMBL/GenBank/DDBJ databases">
        <authorList>
            <person name="Kim H.J."/>
            <person name="Triplett B.A."/>
        </authorList>
    </citation>
    <scope>NUCLEOTIDE SEQUENCE [LARGE SCALE GENOMIC DNA]</scope>
    <source>
        <strain evidence="4 5">U15</strain>
    </source>
</reference>